<organism evidence="2 3">
    <name type="scientific">Bythopirellula polymerisocia</name>
    <dbReference type="NCBI Taxonomy" id="2528003"/>
    <lineage>
        <taxon>Bacteria</taxon>
        <taxon>Pseudomonadati</taxon>
        <taxon>Planctomycetota</taxon>
        <taxon>Planctomycetia</taxon>
        <taxon>Pirellulales</taxon>
        <taxon>Lacipirellulaceae</taxon>
        <taxon>Bythopirellula</taxon>
    </lineage>
</organism>
<accession>A0A5C6CY23</accession>
<comment type="caution">
    <text evidence="2">The sequence shown here is derived from an EMBL/GenBank/DDBJ whole genome shotgun (WGS) entry which is preliminary data.</text>
</comment>
<evidence type="ECO:0000313" key="3">
    <source>
        <dbReference type="Proteomes" id="UP000318437"/>
    </source>
</evidence>
<keyword evidence="3" id="KW-1185">Reference proteome</keyword>
<keyword evidence="1" id="KW-1133">Transmembrane helix</keyword>
<proteinExistence type="predicted"/>
<reference evidence="2 3" key="1">
    <citation type="submission" date="2019-02" db="EMBL/GenBank/DDBJ databases">
        <title>Deep-cultivation of Planctomycetes and their phenomic and genomic characterization uncovers novel biology.</title>
        <authorList>
            <person name="Wiegand S."/>
            <person name="Jogler M."/>
            <person name="Boedeker C."/>
            <person name="Pinto D."/>
            <person name="Vollmers J."/>
            <person name="Rivas-Marin E."/>
            <person name="Kohn T."/>
            <person name="Peeters S.H."/>
            <person name="Heuer A."/>
            <person name="Rast P."/>
            <person name="Oberbeckmann S."/>
            <person name="Bunk B."/>
            <person name="Jeske O."/>
            <person name="Meyerdierks A."/>
            <person name="Storesund J.E."/>
            <person name="Kallscheuer N."/>
            <person name="Luecker S."/>
            <person name="Lage O.M."/>
            <person name="Pohl T."/>
            <person name="Merkel B.J."/>
            <person name="Hornburger P."/>
            <person name="Mueller R.-W."/>
            <person name="Bruemmer F."/>
            <person name="Labrenz M."/>
            <person name="Spormann A.M."/>
            <person name="Op Den Camp H."/>
            <person name="Overmann J."/>
            <person name="Amann R."/>
            <person name="Jetten M.S.M."/>
            <person name="Mascher T."/>
            <person name="Medema M.H."/>
            <person name="Devos D.P."/>
            <person name="Kaster A.-K."/>
            <person name="Ovreas L."/>
            <person name="Rohde M."/>
            <person name="Galperin M.Y."/>
            <person name="Jogler C."/>
        </authorList>
    </citation>
    <scope>NUCLEOTIDE SEQUENCE [LARGE SCALE GENOMIC DNA]</scope>
    <source>
        <strain evidence="2 3">Pla144</strain>
    </source>
</reference>
<feature type="transmembrane region" description="Helical" evidence="1">
    <location>
        <begin position="48"/>
        <end position="68"/>
    </location>
</feature>
<dbReference type="Proteomes" id="UP000318437">
    <property type="component" value="Unassembled WGS sequence"/>
</dbReference>
<keyword evidence="1" id="KW-0812">Transmembrane</keyword>
<evidence type="ECO:0000313" key="2">
    <source>
        <dbReference type="EMBL" id="TWU27549.1"/>
    </source>
</evidence>
<feature type="transmembrane region" description="Helical" evidence="1">
    <location>
        <begin position="12"/>
        <end position="32"/>
    </location>
</feature>
<dbReference type="AlphaFoldDB" id="A0A5C6CY23"/>
<name>A0A5C6CY23_9BACT</name>
<evidence type="ECO:0000256" key="1">
    <source>
        <dbReference type="SAM" id="Phobius"/>
    </source>
</evidence>
<gene>
    <name evidence="2" type="ORF">Pla144_23260</name>
</gene>
<keyword evidence="1" id="KW-0472">Membrane</keyword>
<protein>
    <submittedName>
        <fullName evidence="2">Uncharacterized protein</fullName>
    </submittedName>
</protein>
<dbReference type="EMBL" id="SJPS01000003">
    <property type="protein sequence ID" value="TWU27549.1"/>
    <property type="molecule type" value="Genomic_DNA"/>
</dbReference>
<sequence length="79" mass="8543">MRVWIILLRVFAYFWLTASLLLILSGIAGIWMKGGLSAIQGLLSPFNIVNWIVTAITLAPGVGALAWADKLSSKDSNTP</sequence>